<dbReference type="SUPFAM" id="SSF51126">
    <property type="entry name" value="Pectin lyase-like"/>
    <property type="match status" value="1"/>
</dbReference>
<dbReference type="PANTHER" id="PTHR31683:SF113">
    <property type="entry name" value="PECTATE LYASE"/>
    <property type="match status" value="1"/>
</dbReference>
<organism evidence="11">
    <name type="scientific">Physcomitrium patens</name>
    <name type="common">Spreading-leaved earth moss</name>
    <name type="synonym">Physcomitrella patens</name>
    <dbReference type="NCBI Taxonomy" id="3218"/>
    <lineage>
        <taxon>Eukaryota</taxon>
        <taxon>Viridiplantae</taxon>
        <taxon>Streptophyta</taxon>
        <taxon>Embryophyta</taxon>
        <taxon>Bryophyta</taxon>
        <taxon>Bryophytina</taxon>
        <taxon>Bryopsida</taxon>
        <taxon>Funariidae</taxon>
        <taxon>Funariales</taxon>
        <taxon>Funariaceae</taxon>
        <taxon>Physcomitrium</taxon>
    </lineage>
</organism>
<evidence type="ECO:0000256" key="1">
    <source>
        <dbReference type="ARBA" id="ARBA00000695"/>
    </source>
</evidence>
<dbReference type="Gramene" id="Pp3c13_21460V3.5">
    <property type="protein sequence ID" value="Pp3c13_21460V3.5"/>
    <property type="gene ID" value="Pp3c13_21460"/>
</dbReference>
<dbReference type="GO" id="GO:0046872">
    <property type="term" value="F:metal ion binding"/>
    <property type="evidence" value="ECO:0007669"/>
    <property type="project" value="UniProtKB-KW"/>
</dbReference>
<keyword evidence="7 8" id="KW-0456">Lyase</keyword>
<comment type="cofactor">
    <cofactor evidence="8">
        <name>Ca(2+)</name>
        <dbReference type="ChEBI" id="CHEBI:29108"/>
    </cofactor>
    <text evidence="8">Binds 1 Ca(2+) ion. Required for its activity.</text>
</comment>
<sequence>MCRLCGLGRRRPSNPFPAPPSKPQDQNASGAATMEVGPYTKVDTHLRGLAHAAEGFGHSAKGGLDGEIYHVTSLADDGPGTLRNGCRSEQPLWIVFDVSGTITLSSYCRVRSWKTIDGRGQCIRITGKGLQLKDCEHVIICNLILDGGRGHDIDGIQMKPNVKHVWVDRCSISDFDDGCIDITRASTDITVSRCHFSNHDKTMLIGADPKHVDDRCIRVTIHHCFFDGTKQRHPRLRFGKVHLYNNYTRGWTVYAICASVEAQILSQCCIYEAGSKLKAFEYYPEKAGDTGYESAGSIRSEGDVFLKGAQGRVDNPDQVFQPQKFYSSWTLEGANDALMKKVKSIAGWQKILRPPDVTPAHSSS</sequence>
<reference evidence="11 13" key="2">
    <citation type="journal article" date="2018" name="Plant J.">
        <title>The Physcomitrella patens chromosome-scale assembly reveals moss genome structure and evolution.</title>
        <authorList>
            <person name="Lang D."/>
            <person name="Ullrich K.K."/>
            <person name="Murat F."/>
            <person name="Fuchs J."/>
            <person name="Jenkins J."/>
            <person name="Haas F.B."/>
            <person name="Piednoel M."/>
            <person name="Gundlach H."/>
            <person name="Van Bel M."/>
            <person name="Meyberg R."/>
            <person name="Vives C."/>
            <person name="Morata J."/>
            <person name="Symeonidi A."/>
            <person name="Hiss M."/>
            <person name="Muchero W."/>
            <person name="Kamisugi Y."/>
            <person name="Saleh O."/>
            <person name="Blanc G."/>
            <person name="Decker E.L."/>
            <person name="van Gessel N."/>
            <person name="Grimwood J."/>
            <person name="Hayes R.D."/>
            <person name="Graham S.W."/>
            <person name="Gunter L.E."/>
            <person name="McDaniel S.F."/>
            <person name="Hoernstein S.N.W."/>
            <person name="Larsson A."/>
            <person name="Li F.W."/>
            <person name="Perroud P.F."/>
            <person name="Phillips J."/>
            <person name="Ranjan P."/>
            <person name="Rokshar D.S."/>
            <person name="Rothfels C.J."/>
            <person name="Schneider L."/>
            <person name="Shu S."/>
            <person name="Stevenson D.W."/>
            <person name="Thummler F."/>
            <person name="Tillich M."/>
            <person name="Villarreal Aguilar J.C."/>
            <person name="Widiez T."/>
            <person name="Wong G.K."/>
            <person name="Wymore A."/>
            <person name="Zhang Y."/>
            <person name="Zimmer A.D."/>
            <person name="Quatrano R.S."/>
            <person name="Mayer K.F.X."/>
            <person name="Goodstein D."/>
            <person name="Casacuberta J.M."/>
            <person name="Vandepoele K."/>
            <person name="Reski R."/>
            <person name="Cuming A.C."/>
            <person name="Tuskan G.A."/>
            <person name="Maumus F."/>
            <person name="Salse J."/>
            <person name="Schmutz J."/>
            <person name="Rensing S.A."/>
        </authorList>
    </citation>
    <scope>NUCLEOTIDE SEQUENCE [LARGE SCALE GENOMIC DNA]</scope>
    <source>
        <strain evidence="12 13">cv. Gransden 2004</strain>
    </source>
</reference>
<evidence type="ECO:0000256" key="8">
    <source>
        <dbReference type="RuleBase" id="RU361123"/>
    </source>
</evidence>
<keyword evidence="6 8" id="KW-0106">Calcium</keyword>
<evidence type="ECO:0000256" key="3">
    <source>
        <dbReference type="ARBA" id="ARBA00012272"/>
    </source>
</evidence>
<dbReference type="Gramene" id="Pp3c13_21460V3.6">
    <property type="protein sequence ID" value="Pp3c13_21460V3.6"/>
    <property type="gene ID" value="Pp3c13_21460"/>
</dbReference>
<evidence type="ECO:0000313" key="11">
    <source>
        <dbReference type="EMBL" id="PNR42841.1"/>
    </source>
</evidence>
<dbReference type="InterPro" id="IPR018082">
    <property type="entry name" value="AmbAllergen"/>
</dbReference>
<comment type="similarity">
    <text evidence="8">Belongs to the polysaccharide lyase 1 family.</text>
</comment>
<dbReference type="EnsemblPlants" id="Pp3c13_21460V3.5">
    <property type="protein sequence ID" value="Pp3c13_21460V3.5"/>
    <property type="gene ID" value="Pp3c13_21460"/>
</dbReference>
<dbReference type="PRINTS" id="PR00807">
    <property type="entry name" value="AMBALLERGEN"/>
</dbReference>
<dbReference type="AlphaFoldDB" id="A0A2K1JMS9"/>
<dbReference type="Proteomes" id="UP000006727">
    <property type="component" value="Chromosome 13"/>
</dbReference>
<proteinExistence type="inferred from homology"/>
<keyword evidence="4 8" id="KW-0479">Metal-binding</keyword>
<dbReference type="EnsemblPlants" id="Pp3c13_21460V3.1">
    <property type="protein sequence ID" value="Pp3c13_21460V3.1"/>
    <property type="gene ID" value="Pp3c13_21460"/>
</dbReference>
<evidence type="ECO:0000256" key="2">
    <source>
        <dbReference type="ARBA" id="ARBA00005220"/>
    </source>
</evidence>
<evidence type="ECO:0000256" key="7">
    <source>
        <dbReference type="ARBA" id="ARBA00023239"/>
    </source>
</evidence>
<dbReference type="InterPro" id="IPR045032">
    <property type="entry name" value="PEL"/>
</dbReference>
<dbReference type="PANTHER" id="PTHR31683">
    <property type="entry name" value="PECTATE LYASE 18-RELATED"/>
    <property type="match status" value="1"/>
</dbReference>
<evidence type="ECO:0000256" key="6">
    <source>
        <dbReference type="ARBA" id="ARBA00022837"/>
    </source>
</evidence>
<dbReference type="OrthoDB" id="1637350at2759"/>
<keyword evidence="13" id="KW-1185">Reference proteome</keyword>
<dbReference type="GO" id="GO:0045490">
    <property type="term" value="P:pectin catabolic process"/>
    <property type="evidence" value="ECO:0007669"/>
    <property type="project" value="UniProtKB-UniPathway"/>
</dbReference>
<evidence type="ECO:0000256" key="4">
    <source>
        <dbReference type="ARBA" id="ARBA00022723"/>
    </source>
</evidence>
<evidence type="ECO:0000256" key="5">
    <source>
        <dbReference type="ARBA" id="ARBA00022729"/>
    </source>
</evidence>
<evidence type="ECO:0000256" key="9">
    <source>
        <dbReference type="SAM" id="MobiDB-lite"/>
    </source>
</evidence>
<dbReference type="EnsemblPlants" id="Pp3c13_21460V3.6">
    <property type="protein sequence ID" value="Pp3c13_21460V3.6"/>
    <property type="gene ID" value="Pp3c13_21460"/>
</dbReference>
<dbReference type="OMA" id="RECEHII"/>
<evidence type="ECO:0000313" key="13">
    <source>
        <dbReference type="Proteomes" id="UP000006727"/>
    </source>
</evidence>
<feature type="domain" description="Pectate lyase" evidence="10">
    <location>
        <begin position="99"/>
        <end position="277"/>
    </location>
</feature>
<dbReference type="KEGG" id="ppp:112290509"/>
<dbReference type="Gramene" id="Pp3c13_21460V3.1">
    <property type="protein sequence ID" value="Pp3c13_21460V3.1"/>
    <property type="gene ID" value="Pp3c13_21460"/>
</dbReference>
<dbReference type="InterPro" id="IPR012334">
    <property type="entry name" value="Pectin_lyas_fold"/>
</dbReference>
<dbReference type="GO" id="GO:0030570">
    <property type="term" value="F:pectate lyase activity"/>
    <property type="evidence" value="ECO:0000318"/>
    <property type="project" value="GO_Central"/>
</dbReference>
<feature type="region of interest" description="Disordered" evidence="9">
    <location>
        <begin position="1"/>
        <end position="31"/>
    </location>
</feature>
<evidence type="ECO:0000259" key="10">
    <source>
        <dbReference type="SMART" id="SM00656"/>
    </source>
</evidence>
<comment type="pathway">
    <text evidence="2 8">Glycan metabolism; pectin degradation; 2-dehydro-3-deoxy-D-gluconate from pectin: step 2/5.</text>
</comment>
<dbReference type="UniPathway" id="UPA00545">
    <property type="reaction ID" value="UER00824"/>
</dbReference>
<dbReference type="SMART" id="SM00710">
    <property type="entry name" value="PbH1"/>
    <property type="match status" value="3"/>
</dbReference>
<dbReference type="EC" id="4.2.2.2" evidence="3 8"/>
<dbReference type="RefSeq" id="XP_024392597.1">
    <property type="nucleotide sequence ID" value="XM_024536829.2"/>
</dbReference>
<dbReference type="STRING" id="3218.A0A2K1JMS9"/>
<protein>
    <recommendedName>
        <fullName evidence="3 8">Pectate lyase</fullName>
        <ecNumber evidence="3 8">4.2.2.2</ecNumber>
    </recommendedName>
</protein>
<dbReference type="InterPro" id="IPR011050">
    <property type="entry name" value="Pectin_lyase_fold/virulence"/>
</dbReference>
<dbReference type="SMART" id="SM00656">
    <property type="entry name" value="Amb_all"/>
    <property type="match status" value="1"/>
</dbReference>
<dbReference type="GeneID" id="112290509"/>
<keyword evidence="5" id="KW-0732">Signal</keyword>
<reference evidence="11 13" key="1">
    <citation type="journal article" date="2008" name="Science">
        <title>The Physcomitrella genome reveals evolutionary insights into the conquest of land by plants.</title>
        <authorList>
            <person name="Rensing S."/>
            <person name="Lang D."/>
            <person name="Zimmer A."/>
            <person name="Terry A."/>
            <person name="Salamov A."/>
            <person name="Shapiro H."/>
            <person name="Nishiyama T."/>
            <person name="Perroud P.-F."/>
            <person name="Lindquist E."/>
            <person name="Kamisugi Y."/>
            <person name="Tanahashi T."/>
            <person name="Sakakibara K."/>
            <person name="Fujita T."/>
            <person name="Oishi K."/>
            <person name="Shin-I T."/>
            <person name="Kuroki Y."/>
            <person name="Toyoda A."/>
            <person name="Suzuki Y."/>
            <person name="Hashimoto A."/>
            <person name="Yamaguchi K."/>
            <person name="Sugano A."/>
            <person name="Kohara Y."/>
            <person name="Fujiyama A."/>
            <person name="Anterola A."/>
            <person name="Aoki S."/>
            <person name="Ashton N."/>
            <person name="Barbazuk W.B."/>
            <person name="Barker E."/>
            <person name="Bennetzen J."/>
            <person name="Bezanilla M."/>
            <person name="Blankenship R."/>
            <person name="Cho S.H."/>
            <person name="Dutcher S."/>
            <person name="Estelle M."/>
            <person name="Fawcett J.A."/>
            <person name="Gundlach H."/>
            <person name="Hanada K."/>
            <person name="Heyl A."/>
            <person name="Hicks K.A."/>
            <person name="Hugh J."/>
            <person name="Lohr M."/>
            <person name="Mayer K."/>
            <person name="Melkozernov A."/>
            <person name="Murata T."/>
            <person name="Nelson D."/>
            <person name="Pils B."/>
            <person name="Prigge M."/>
            <person name="Reiss B."/>
            <person name="Renner T."/>
            <person name="Rombauts S."/>
            <person name="Rushton P."/>
            <person name="Sanderfoot A."/>
            <person name="Schween G."/>
            <person name="Shiu S.-H."/>
            <person name="Stueber K."/>
            <person name="Theodoulou F.L."/>
            <person name="Tu H."/>
            <person name="Van de Peer Y."/>
            <person name="Verrier P.J."/>
            <person name="Waters E."/>
            <person name="Wood A."/>
            <person name="Yang L."/>
            <person name="Cove D."/>
            <person name="Cuming A."/>
            <person name="Hasebe M."/>
            <person name="Lucas S."/>
            <person name="Mishler D.B."/>
            <person name="Reski R."/>
            <person name="Grigoriev I."/>
            <person name="Quatrano R.S."/>
            <person name="Boore J.L."/>
        </authorList>
    </citation>
    <scope>NUCLEOTIDE SEQUENCE [LARGE SCALE GENOMIC DNA]</scope>
    <source>
        <strain evidence="12 13">cv. Gransden 2004</strain>
    </source>
</reference>
<name>A0A2K1JMS9_PHYPA</name>
<evidence type="ECO:0000313" key="12">
    <source>
        <dbReference type="EnsemblPlants" id="Pp3c13_21460V3.1"/>
    </source>
</evidence>
<dbReference type="Pfam" id="PF00544">
    <property type="entry name" value="Pectate_lyase_4"/>
    <property type="match status" value="1"/>
</dbReference>
<dbReference type="PaxDb" id="3218-PP1S37_38V6.1"/>
<dbReference type="FunCoup" id="A0A2K1JMS9">
    <property type="interactions" value="292"/>
</dbReference>
<comment type="catalytic activity">
    <reaction evidence="1 8">
        <text>Eliminative cleavage of (1-&gt;4)-alpha-D-galacturonan to give oligosaccharides with 4-deoxy-alpha-D-galact-4-enuronosyl groups at their non-reducing ends.</text>
        <dbReference type="EC" id="4.2.2.2"/>
    </reaction>
</comment>
<dbReference type="EMBL" id="ABEU02000013">
    <property type="protein sequence ID" value="PNR42841.1"/>
    <property type="molecule type" value="Genomic_DNA"/>
</dbReference>
<dbReference type="RefSeq" id="XP_024392599.1">
    <property type="nucleotide sequence ID" value="XM_024536831.2"/>
</dbReference>
<dbReference type="InterPro" id="IPR002022">
    <property type="entry name" value="Pec_lyase"/>
</dbReference>
<gene>
    <name evidence="12" type="primary">LOC112290509</name>
    <name evidence="11" type="ORF">PHYPA_017672</name>
</gene>
<dbReference type="InterPro" id="IPR006626">
    <property type="entry name" value="PbH1"/>
</dbReference>
<reference evidence="12" key="3">
    <citation type="submission" date="2020-12" db="UniProtKB">
        <authorList>
            <consortium name="EnsemblPlants"/>
        </authorList>
    </citation>
    <scope>IDENTIFICATION</scope>
</reference>
<accession>A0A2K1JMS9</accession>
<dbReference type="Gene3D" id="2.160.20.10">
    <property type="entry name" value="Single-stranded right-handed beta-helix, Pectin lyase-like"/>
    <property type="match status" value="1"/>
</dbReference>
<dbReference type="RefSeq" id="XP_073394494.1">
    <property type="nucleotide sequence ID" value="XM_073538393.1"/>
</dbReference>